<keyword evidence="3" id="KW-1185">Reference proteome</keyword>
<dbReference type="AlphaFoldDB" id="A0A1H3E6C3"/>
<proteinExistence type="predicted"/>
<keyword evidence="1" id="KW-0812">Transmembrane</keyword>
<keyword evidence="1" id="KW-1133">Transmembrane helix</keyword>
<feature type="transmembrane region" description="Helical" evidence="1">
    <location>
        <begin position="7"/>
        <end position="38"/>
    </location>
</feature>
<feature type="transmembrane region" description="Helical" evidence="1">
    <location>
        <begin position="50"/>
        <end position="73"/>
    </location>
</feature>
<protein>
    <submittedName>
        <fullName evidence="2">Uncharacterized protein</fullName>
    </submittedName>
</protein>
<accession>A0A1H3E6C3</accession>
<dbReference type="EMBL" id="FNPB01000002">
    <property type="protein sequence ID" value="SDX74236.1"/>
    <property type="molecule type" value="Genomic_DNA"/>
</dbReference>
<dbReference type="OrthoDB" id="235076at2157"/>
<name>A0A1H3E6C3_9EURY</name>
<evidence type="ECO:0000256" key="1">
    <source>
        <dbReference type="SAM" id="Phobius"/>
    </source>
</evidence>
<evidence type="ECO:0000313" key="3">
    <source>
        <dbReference type="Proteomes" id="UP000199170"/>
    </source>
</evidence>
<gene>
    <name evidence="2" type="ORF">SAMN04487946_10275</name>
</gene>
<reference evidence="3" key="1">
    <citation type="submission" date="2016-10" db="EMBL/GenBank/DDBJ databases">
        <authorList>
            <person name="Varghese N."/>
            <person name="Submissions S."/>
        </authorList>
    </citation>
    <scope>NUCLEOTIDE SEQUENCE [LARGE SCALE GENOMIC DNA]</scope>
    <source>
        <strain evidence="3">CGMCC 1.10118</strain>
    </source>
</reference>
<dbReference type="Proteomes" id="UP000199170">
    <property type="component" value="Unassembled WGS sequence"/>
</dbReference>
<evidence type="ECO:0000313" key="2">
    <source>
        <dbReference type="EMBL" id="SDX74236.1"/>
    </source>
</evidence>
<organism evidence="2 3">
    <name type="scientific">Halobellus clavatus</name>
    <dbReference type="NCBI Taxonomy" id="660517"/>
    <lineage>
        <taxon>Archaea</taxon>
        <taxon>Methanobacteriati</taxon>
        <taxon>Methanobacteriota</taxon>
        <taxon>Stenosarchaea group</taxon>
        <taxon>Halobacteria</taxon>
        <taxon>Halobacteriales</taxon>
        <taxon>Haloferacaceae</taxon>
        <taxon>Halobellus</taxon>
    </lineage>
</organism>
<sequence length="81" mass="7753">MSILGSFGALVASIVTAGVMLGFAILSFFITVFIVQVGAGLAGYTPSGDFVVLSAALLATGAIVAGATPMAGLSGVGSTAE</sequence>
<dbReference type="RefSeq" id="WP_089765444.1">
    <property type="nucleotide sequence ID" value="NZ_FNPB01000002.1"/>
</dbReference>
<keyword evidence="1" id="KW-0472">Membrane</keyword>